<sequence>MEIRVGSDGATDTDMDGGSMVSEDELRYTYGVRNQVLYRLGVALLSIGLWTRVKWEDVGMVRRKAESFDSLGGKRYREAVRRLISGEFGVDTNRLDDERLQAEIHRTIVVPLEKRAGLHRQKKPQWPGKAMRWDDETSATFVLR</sequence>
<gene>
    <name evidence="1" type="ORF">B0T18DRAFT_315136</name>
</gene>
<comment type="caution">
    <text evidence="1">The sequence shown here is derived from an EMBL/GenBank/DDBJ whole genome shotgun (WGS) entry which is preliminary data.</text>
</comment>
<name>A0AA40FAL4_9PEZI</name>
<dbReference type="Proteomes" id="UP001172155">
    <property type="component" value="Unassembled WGS sequence"/>
</dbReference>
<dbReference type="EMBL" id="JAUKUD010000001">
    <property type="protein sequence ID" value="KAK0753756.1"/>
    <property type="molecule type" value="Genomic_DNA"/>
</dbReference>
<proteinExistence type="predicted"/>
<evidence type="ECO:0000313" key="2">
    <source>
        <dbReference type="Proteomes" id="UP001172155"/>
    </source>
</evidence>
<reference evidence="1" key="1">
    <citation type="submission" date="2023-06" db="EMBL/GenBank/DDBJ databases">
        <title>Genome-scale phylogeny and comparative genomics of the fungal order Sordariales.</title>
        <authorList>
            <consortium name="Lawrence Berkeley National Laboratory"/>
            <person name="Hensen N."/>
            <person name="Bonometti L."/>
            <person name="Westerberg I."/>
            <person name="Brannstrom I.O."/>
            <person name="Guillou S."/>
            <person name="Cros-Aarteil S."/>
            <person name="Calhoun S."/>
            <person name="Haridas S."/>
            <person name="Kuo A."/>
            <person name="Mondo S."/>
            <person name="Pangilinan J."/>
            <person name="Riley R."/>
            <person name="LaButti K."/>
            <person name="Andreopoulos B."/>
            <person name="Lipzen A."/>
            <person name="Chen C."/>
            <person name="Yanf M."/>
            <person name="Daum C."/>
            <person name="Ng V."/>
            <person name="Clum A."/>
            <person name="Steindorff A."/>
            <person name="Ohm R."/>
            <person name="Martin F."/>
            <person name="Silar P."/>
            <person name="Natvig D."/>
            <person name="Lalanne C."/>
            <person name="Gautier V."/>
            <person name="Ament-velasquez S.L."/>
            <person name="Kruys A."/>
            <person name="Hutchinson M.I."/>
            <person name="Powell A.J."/>
            <person name="Barry K."/>
            <person name="Miller A.N."/>
            <person name="Grigoriev I.V."/>
            <person name="Debuchy R."/>
            <person name="Gladieux P."/>
            <person name="Thoren M.H."/>
            <person name="Johannesson H."/>
        </authorList>
    </citation>
    <scope>NUCLEOTIDE SEQUENCE</scope>
    <source>
        <strain evidence="1">SMH3187-1</strain>
    </source>
</reference>
<organism evidence="1 2">
    <name type="scientific">Schizothecium vesticola</name>
    <dbReference type="NCBI Taxonomy" id="314040"/>
    <lineage>
        <taxon>Eukaryota</taxon>
        <taxon>Fungi</taxon>
        <taxon>Dikarya</taxon>
        <taxon>Ascomycota</taxon>
        <taxon>Pezizomycotina</taxon>
        <taxon>Sordariomycetes</taxon>
        <taxon>Sordariomycetidae</taxon>
        <taxon>Sordariales</taxon>
        <taxon>Schizotheciaceae</taxon>
        <taxon>Schizothecium</taxon>
    </lineage>
</organism>
<protein>
    <submittedName>
        <fullName evidence="1">Uncharacterized protein</fullName>
    </submittedName>
</protein>
<keyword evidence="2" id="KW-1185">Reference proteome</keyword>
<evidence type="ECO:0000313" key="1">
    <source>
        <dbReference type="EMBL" id="KAK0753756.1"/>
    </source>
</evidence>
<dbReference type="AlphaFoldDB" id="A0AA40FAL4"/>
<accession>A0AA40FAL4</accession>